<evidence type="ECO:0000313" key="8">
    <source>
        <dbReference type="EMBL" id="MBP3192173.1"/>
    </source>
</evidence>
<reference evidence="8" key="1">
    <citation type="submission" date="2021-02" db="EMBL/GenBank/DDBJ databases">
        <title>Natronogracilivirga saccharolytica gen. nov. sp. nov. a new anaerobic, haloalkiliphilic carbohydrate-fermenting bacterium from soda lake and proposing of Cyclonatronumiaceae fam. nov. in the phylum Balneolaeota.</title>
        <authorList>
            <person name="Zhilina T.N."/>
            <person name="Sorokin D.Y."/>
            <person name="Zavarzina D.G."/>
            <person name="Toshchakov S.V."/>
            <person name="Kublanov I.V."/>
        </authorList>
    </citation>
    <scope>NUCLEOTIDE SEQUENCE</scope>
    <source>
        <strain evidence="8">Z-1702</strain>
    </source>
</reference>
<evidence type="ECO:0000256" key="5">
    <source>
        <dbReference type="ARBA" id="ARBA00022801"/>
    </source>
</evidence>
<dbReference type="NCBIfam" id="TIGR01430">
    <property type="entry name" value="aden_deam"/>
    <property type="match status" value="1"/>
</dbReference>
<dbReference type="Pfam" id="PF00962">
    <property type="entry name" value="A_deaminase"/>
    <property type="match status" value="1"/>
</dbReference>
<dbReference type="AlphaFoldDB" id="A0A8J7S8C7"/>
<evidence type="ECO:0000313" key="9">
    <source>
        <dbReference type="Proteomes" id="UP000673975"/>
    </source>
</evidence>
<dbReference type="SUPFAM" id="SSF51556">
    <property type="entry name" value="Metallo-dependent hydrolases"/>
    <property type="match status" value="1"/>
</dbReference>
<dbReference type="GO" id="GO:0046103">
    <property type="term" value="P:inosine biosynthetic process"/>
    <property type="evidence" value="ECO:0007669"/>
    <property type="project" value="TreeGrafter"/>
</dbReference>
<feature type="domain" description="Adenosine deaminase" evidence="7">
    <location>
        <begin position="7"/>
        <end position="325"/>
    </location>
</feature>
<comment type="cofactor">
    <cofactor evidence="1">
        <name>Zn(2+)</name>
        <dbReference type="ChEBI" id="CHEBI:29105"/>
    </cofactor>
</comment>
<keyword evidence="5 8" id="KW-0378">Hydrolase</keyword>
<dbReference type="Gene3D" id="3.20.20.140">
    <property type="entry name" value="Metal-dependent hydrolases"/>
    <property type="match status" value="1"/>
</dbReference>
<dbReference type="RefSeq" id="WP_210511065.1">
    <property type="nucleotide sequence ID" value="NZ_JAFIDN010000003.1"/>
</dbReference>
<dbReference type="GO" id="GO:0046872">
    <property type="term" value="F:metal ion binding"/>
    <property type="evidence" value="ECO:0007669"/>
    <property type="project" value="UniProtKB-KW"/>
</dbReference>
<name>A0A8J7S8C7_9BACT</name>
<comment type="similarity">
    <text evidence="2">Belongs to the metallo-dependent hydrolases superfamily. Adenosine and AMP deaminases family.</text>
</comment>
<dbReference type="GO" id="GO:0043103">
    <property type="term" value="P:hypoxanthine salvage"/>
    <property type="evidence" value="ECO:0007669"/>
    <property type="project" value="TreeGrafter"/>
</dbReference>
<dbReference type="GO" id="GO:0006154">
    <property type="term" value="P:adenosine catabolic process"/>
    <property type="evidence" value="ECO:0007669"/>
    <property type="project" value="TreeGrafter"/>
</dbReference>
<evidence type="ECO:0000256" key="2">
    <source>
        <dbReference type="ARBA" id="ARBA00006676"/>
    </source>
</evidence>
<dbReference type="InterPro" id="IPR006330">
    <property type="entry name" value="Ado/ade_deaminase"/>
</dbReference>
<proteinExistence type="inferred from homology"/>
<dbReference type="PANTHER" id="PTHR11409">
    <property type="entry name" value="ADENOSINE DEAMINASE"/>
    <property type="match status" value="1"/>
</dbReference>
<dbReference type="PANTHER" id="PTHR11409:SF43">
    <property type="entry name" value="ADENOSINE DEAMINASE"/>
    <property type="match status" value="1"/>
</dbReference>
<gene>
    <name evidence="8" type="primary">add</name>
    <name evidence="8" type="ORF">NATSA_05805</name>
</gene>
<keyword evidence="4" id="KW-0479">Metal-binding</keyword>
<keyword evidence="6" id="KW-0862">Zinc</keyword>
<dbReference type="GO" id="GO:0004000">
    <property type="term" value="F:adenosine deaminase activity"/>
    <property type="evidence" value="ECO:0007669"/>
    <property type="project" value="UniProtKB-ARBA"/>
</dbReference>
<dbReference type="InterPro" id="IPR001365">
    <property type="entry name" value="A_deaminase_dom"/>
</dbReference>
<evidence type="ECO:0000256" key="4">
    <source>
        <dbReference type="ARBA" id="ARBA00022723"/>
    </source>
</evidence>
<organism evidence="8 9">
    <name type="scientific">Natronogracilivirga saccharolytica</name>
    <dbReference type="NCBI Taxonomy" id="2812953"/>
    <lineage>
        <taxon>Bacteria</taxon>
        <taxon>Pseudomonadati</taxon>
        <taxon>Balneolota</taxon>
        <taxon>Balneolia</taxon>
        <taxon>Balneolales</taxon>
        <taxon>Cyclonatronaceae</taxon>
        <taxon>Natronogracilivirga</taxon>
    </lineage>
</organism>
<keyword evidence="9" id="KW-1185">Reference proteome</keyword>
<dbReference type="EC" id="3.5.4.4" evidence="3"/>
<evidence type="ECO:0000256" key="1">
    <source>
        <dbReference type="ARBA" id="ARBA00001947"/>
    </source>
</evidence>
<dbReference type="EMBL" id="JAFIDN010000003">
    <property type="protein sequence ID" value="MBP3192173.1"/>
    <property type="molecule type" value="Genomic_DNA"/>
</dbReference>
<dbReference type="InterPro" id="IPR032466">
    <property type="entry name" value="Metal_Hydrolase"/>
</dbReference>
<dbReference type="GO" id="GO:0005829">
    <property type="term" value="C:cytosol"/>
    <property type="evidence" value="ECO:0007669"/>
    <property type="project" value="TreeGrafter"/>
</dbReference>
<accession>A0A8J7S8C7</accession>
<protein>
    <recommendedName>
        <fullName evidence="3">adenosine deaminase</fullName>
        <ecNumber evidence="3">3.5.4.4</ecNumber>
    </recommendedName>
</protein>
<sequence>MNVTALPKVELHLHLDCSLSYDVISKINPSVTPAQFRDAYVAPPKCANLADYLTRAFRAVELIQTEDHLHLATSDLFDQLKAENVIYAEIRFGPLLHTARGLSSYKVVETVNDAVEEGMQRTGIRAGLILSTLRHYNEDQSMETAELAAQFLNKNAAGFDIAADEAGYPIDNHISAFRYARKNGIPRTAHAGEAKGPESVWETLEYFRPDRIGHGVRSAEDPGLIAHLCENNIHLEVCPTSNIQTDVFDRIENHSADKMYQSGVSMSINTDNRTVSNVTLEEEYQVMRSHFGWGLEHIRRCNLEAVHHAFTTPEIKAELQSTIEQAYPVADESA</sequence>
<comment type="caution">
    <text evidence="8">The sequence shown here is derived from an EMBL/GenBank/DDBJ whole genome shotgun (WGS) entry which is preliminary data.</text>
</comment>
<evidence type="ECO:0000256" key="6">
    <source>
        <dbReference type="ARBA" id="ARBA00022833"/>
    </source>
</evidence>
<evidence type="ECO:0000259" key="7">
    <source>
        <dbReference type="Pfam" id="PF00962"/>
    </source>
</evidence>
<evidence type="ECO:0000256" key="3">
    <source>
        <dbReference type="ARBA" id="ARBA00012784"/>
    </source>
</evidence>
<dbReference type="Proteomes" id="UP000673975">
    <property type="component" value="Unassembled WGS sequence"/>
</dbReference>